<keyword evidence="3" id="KW-1185">Reference proteome</keyword>
<evidence type="ECO:0000313" key="3">
    <source>
        <dbReference type="Proteomes" id="UP000535511"/>
    </source>
</evidence>
<name>A0A7Y9JD46_9ACTN</name>
<evidence type="ECO:0008006" key="4">
    <source>
        <dbReference type="Google" id="ProtNLM"/>
    </source>
</evidence>
<organism evidence="2 3">
    <name type="scientific">Nocardioides panaciterrulae</name>
    <dbReference type="NCBI Taxonomy" id="661492"/>
    <lineage>
        <taxon>Bacteria</taxon>
        <taxon>Bacillati</taxon>
        <taxon>Actinomycetota</taxon>
        <taxon>Actinomycetes</taxon>
        <taxon>Propionibacteriales</taxon>
        <taxon>Nocardioidaceae</taxon>
        <taxon>Nocardioides</taxon>
    </lineage>
</organism>
<protein>
    <recommendedName>
        <fullName evidence="4">RecT-like ssDNA binding protein</fullName>
    </recommendedName>
</protein>
<comment type="caution">
    <text evidence="2">The sequence shown here is derived from an EMBL/GenBank/DDBJ whole genome shotgun (WGS) entry which is preliminary data.</text>
</comment>
<dbReference type="Proteomes" id="UP000535511">
    <property type="component" value="Unassembled WGS sequence"/>
</dbReference>
<proteinExistence type="predicted"/>
<dbReference type="EMBL" id="JACCBG010000001">
    <property type="protein sequence ID" value="NYD39939.1"/>
    <property type="molecule type" value="Genomic_DNA"/>
</dbReference>
<dbReference type="RefSeq" id="WP_179661892.1">
    <property type="nucleotide sequence ID" value="NZ_JACCBG010000001.1"/>
</dbReference>
<evidence type="ECO:0000313" key="2">
    <source>
        <dbReference type="EMBL" id="NYD43971.1"/>
    </source>
</evidence>
<sequence>MTEIQQYQQPTDLLPGSTETRVAGSALIREAAAVMADARALAEVICRTSMVPDHFKGKTDETAAAILYGSSLGLDPMQAVKAVYVVHGNAALYGRSMDALVKAAGHQTWTIEAGPEKVVMGGRRRGSNTVETAEWTIERATKAGYVPVIDESTGKYAVNKNGKMLGNEKYLTDPETMLRAKATAEICRTIAPDVLNGVYSVEEREMEYIDAEVVTVRRPSAPSKGLAAALEQPKDDPAPTQITKAQISTMGQLMKQAGVDGKDMALAYVADVIGRQVERREDLSSDEAQAVNDALAAEVAEQQKVES</sequence>
<accession>A0A7Y9JD46</accession>
<dbReference type="EMBL" id="JACCBG010000001">
    <property type="protein sequence ID" value="NYD43971.1"/>
    <property type="molecule type" value="Genomic_DNA"/>
</dbReference>
<reference evidence="2 3" key="1">
    <citation type="submission" date="2020-07" db="EMBL/GenBank/DDBJ databases">
        <title>Sequencing the genomes of 1000 actinobacteria strains.</title>
        <authorList>
            <person name="Klenk H.-P."/>
        </authorList>
    </citation>
    <scope>NUCLEOTIDE SEQUENCE [LARGE SCALE GENOMIC DNA]</scope>
    <source>
        <strain evidence="2 3">DSM 21350</strain>
    </source>
</reference>
<gene>
    <name evidence="1" type="ORF">BJZ21_000022</name>
    <name evidence="2" type="ORF">BJZ21_004054</name>
</gene>
<dbReference type="AlphaFoldDB" id="A0A7Y9JD46"/>
<evidence type="ECO:0000313" key="1">
    <source>
        <dbReference type="EMBL" id="NYD39939.1"/>
    </source>
</evidence>